<name>J8AH31_BACCE</name>
<sequence length="30" mass="3704">MLGEKREVVILLFLFYRNLSEEGGEKWKRY</sequence>
<evidence type="ECO:0000313" key="2">
    <source>
        <dbReference type="Proteomes" id="UP000006600"/>
    </source>
</evidence>
<dbReference type="HOGENOM" id="CLU_3401960_0_0_9"/>
<proteinExistence type="predicted"/>
<evidence type="ECO:0000313" key="1">
    <source>
        <dbReference type="EMBL" id="EJQ42427.1"/>
    </source>
</evidence>
<dbReference type="AlphaFoldDB" id="J8AH31"/>
<protein>
    <submittedName>
        <fullName evidence="1">Uncharacterized protein</fullName>
    </submittedName>
</protein>
<dbReference type="Proteomes" id="UP000006600">
    <property type="component" value="Unassembled WGS sequence"/>
</dbReference>
<accession>J8AH31</accession>
<organism evidence="1 2">
    <name type="scientific">Bacillus cereus BAG5X1-1</name>
    <dbReference type="NCBI Taxonomy" id="1053189"/>
    <lineage>
        <taxon>Bacteria</taxon>
        <taxon>Bacillati</taxon>
        <taxon>Bacillota</taxon>
        <taxon>Bacilli</taxon>
        <taxon>Bacillales</taxon>
        <taxon>Bacillaceae</taxon>
        <taxon>Bacillus</taxon>
        <taxon>Bacillus cereus group</taxon>
    </lineage>
</organism>
<comment type="caution">
    <text evidence="1">The sequence shown here is derived from an EMBL/GenBank/DDBJ whole genome shotgun (WGS) entry which is preliminary data.</text>
</comment>
<dbReference type="EMBL" id="AHDJ01000034">
    <property type="protein sequence ID" value="EJQ42427.1"/>
    <property type="molecule type" value="Genomic_DNA"/>
</dbReference>
<gene>
    <name evidence="1" type="ORF">IEE_03992</name>
</gene>
<reference evidence="1 2" key="1">
    <citation type="submission" date="2012-04" db="EMBL/GenBank/DDBJ databases">
        <title>The Genome Sequence of Bacillus cereus BAG5X1-1.</title>
        <authorList>
            <consortium name="The Broad Institute Genome Sequencing Platform"/>
            <consortium name="The Broad Institute Genome Sequencing Center for Infectious Disease"/>
            <person name="Feldgarden M."/>
            <person name="Van der Auwera G.A."/>
            <person name="Mahillon J."/>
            <person name="Duprez V."/>
            <person name="Timmery S."/>
            <person name="Mattelet C."/>
            <person name="Dierick K."/>
            <person name="Sun M."/>
            <person name="Yu Z."/>
            <person name="Zhu L."/>
            <person name="Hu X."/>
            <person name="Shank E.B."/>
            <person name="Swiecicka I."/>
            <person name="Hansen B.M."/>
            <person name="Andrup L."/>
            <person name="Young S.K."/>
            <person name="Zeng Q."/>
            <person name="Gargeya S."/>
            <person name="Fitzgerald M."/>
            <person name="Haas B."/>
            <person name="Abouelleil A."/>
            <person name="Alvarado L."/>
            <person name="Arachchi H.M."/>
            <person name="Berlin A."/>
            <person name="Chapman S.B."/>
            <person name="Goldberg J."/>
            <person name="Griggs A."/>
            <person name="Gujja S."/>
            <person name="Hansen M."/>
            <person name="Howarth C."/>
            <person name="Imamovic A."/>
            <person name="Larimer J."/>
            <person name="McCowen C."/>
            <person name="Montmayeur A."/>
            <person name="Murphy C."/>
            <person name="Neiman D."/>
            <person name="Pearson M."/>
            <person name="Priest M."/>
            <person name="Roberts A."/>
            <person name="Saif S."/>
            <person name="Shea T."/>
            <person name="Sisk P."/>
            <person name="Sykes S."/>
            <person name="Wortman J."/>
            <person name="Nusbaum C."/>
            <person name="Birren B."/>
        </authorList>
    </citation>
    <scope>NUCLEOTIDE SEQUENCE [LARGE SCALE GENOMIC DNA]</scope>
    <source>
        <strain evidence="1 2">BAG5X1-1</strain>
    </source>
</reference>